<dbReference type="InterPro" id="IPR036779">
    <property type="entry name" value="LysM_dom_sf"/>
</dbReference>
<feature type="chain" id="PRO_5004497682" description="LysM domain-containing protein" evidence="3">
    <location>
        <begin position="21"/>
        <end position="456"/>
    </location>
</feature>
<feature type="domain" description="LysM" evidence="4">
    <location>
        <begin position="38"/>
        <end position="84"/>
    </location>
</feature>
<evidence type="ECO:0000313" key="6">
    <source>
        <dbReference type="Proteomes" id="UP000014254"/>
    </source>
</evidence>
<dbReference type="EMBL" id="KE123950">
    <property type="protein sequence ID" value="EPB88503.1"/>
    <property type="molecule type" value="Genomic_DNA"/>
</dbReference>
<dbReference type="OMA" id="CWDDCIS"/>
<keyword evidence="3" id="KW-0732">Signal</keyword>
<feature type="signal peptide" evidence="3">
    <location>
        <begin position="1"/>
        <end position="20"/>
    </location>
</feature>
<dbReference type="InterPro" id="IPR052210">
    <property type="entry name" value="LysM1-like"/>
</dbReference>
<gene>
    <name evidence="5" type="ORF">HMPREF1544_04738</name>
</gene>
<dbReference type="SMART" id="SM00257">
    <property type="entry name" value="LysM"/>
    <property type="match status" value="1"/>
</dbReference>
<dbReference type="PANTHER" id="PTHR34997:SF1">
    <property type="entry name" value="PEPTIDOGLYCAN-BINDING LYSIN DOMAIN"/>
    <property type="match status" value="1"/>
</dbReference>
<name>S2K046_MUCC1</name>
<evidence type="ECO:0000256" key="2">
    <source>
        <dbReference type="ARBA" id="ARBA00023026"/>
    </source>
</evidence>
<reference evidence="6" key="1">
    <citation type="submission" date="2013-05" db="EMBL/GenBank/DDBJ databases">
        <title>The Genome sequence of Mucor circinelloides f. circinelloides 1006PhL.</title>
        <authorList>
            <consortium name="The Broad Institute Genomics Platform"/>
            <person name="Cuomo C."/>
            <person name="Earl A."/>
            <person name="Findley K."/>
            <person name="Lee S.C."/>
            <person name="Walker B."/>
            <person name="Young S."/>
            <person name="Zeng Q."/>
            <person name="Gargeya S."/>
            <person name="Fitzgerald M."/>
            <person name="Haas B."/>
            <person name="Abouelleil A."/>
            <person name="Allen A.W."/>
            <person name="Alvarado L."/>
            <person name="Arachchi H.M."/>
            <person name="Berlin A.M."/>
            <person name="Chapman S.B."/>
            <person name="Gainer-Dewar J."/>
            <person name="Goldberg J."/>
            <person name="Griggs A."/>
            <person name="Gujja S."/>
            <person name="Hansen M."/>
            <person name="Howarth C."/>
            <person name="Imamovic A."/>
            <person name="Ireland A."/>
            <person name="Larimer J."/>
            <person name="McCowan C."/>
            <person name="Murphy C."/>
            <person name="Pearson M."/>
            <person name="Poon T.W."/>
            <person name="Priest M."/>
            <person name="Roberts A."/>
            <person name="Saif S."/>
            <person name="Shea T."/>
            <person name="Sisk P."/>
            <person name="Sykes S."/>
            <person name="Wortman J."/>
            <person name="Nusbaum C."/>
            <person name="Birren B."/>
        </authorList>
    </citation>
    <scope>NUCLEOTIDE SEQUENCE [LARGE SCALE GENOMIC DNA]</scope>
    <source>
        <strain evidence="6">1006PhL</strain>
    </source>
</reference>
<dbReference type="VEuPathDB" id="FungiDB:HMPREF1544_04738"/>
<dbReference type="Pfam" id="PF01476">
    <property type="entry name" value="LysM"/>
    <property type="match status" value="1"/>
</dbReference>
<evidence type="ECO:0000256" key="1">
    <source>
        <dbReference type="ARBA" id="ARBA00022669"/>
    </source>
</evidence>
<dbReference type="SUPFAM" id="SSF54106">
    <property type="entry name" value="LysM domain"/>
    <property type="match status" value="1"/>
</dbReference>
<dbReference type="OrthoDB" id="3044029at2759"/>
<dbReference type="Proteomes" id="UP000014254">
    <property type="component" value="Unassembled WGS sequence"/>
</dbReference>
<dbReference type="CDD" id="cd00118">
    <property type="entry name" value="LysM"/>
    <property type="match status" value="1"/>
</dbReference>
<accession>S2K046</accession>
<sequence length="456" mass="46665">MRFSSLAIAAIAVLSSSASAAKATSTPSLTQYTVTCQKTYVVKNGDTCSKIGKAFNVYTSYIKKWNPSINAGCTNLYIDQILCLSAPTTHSSAIAIGTNSLVTPTPTPTKSAKTTAKATTVLTMTNAAPQCTKDADCAGARCCNLQTNECVLDPYNTLCGKQSASSLTSSSCTAGSQGLAQGDGYNGACCNTQADCWDDCISGVCNGPVNTKTATATTKTTSSPGSSATCTSGSKGLGKGDGYNGACCATQADCWDDCISGVSDCWDDCISGVCNGPVNTKTATATTKTSTATATATPSGLVVQLSSSKDFCLFLPPSPGNKAANGNKVDIDAIADSEKNAVSFCTKPNVNAPAAAAMPSGFIKSASYQTNTAAGFVQVRGTLNIASYELSSKDQGGQYDNHGAGSPPNSMCAGYPYYVSLIEPNTATFCIRCCETYSDCNAGRSAYGCDRVVPAL</sequence>
<protein>
    <recommendedName>
        <fullName evidence="4">LysM domain-containing protein</fullName>
    </recommendedName>
</protein>
<dbReference type="InterPro" id="IPR018392">
    <property type="entry name" value="LysM"/>
</dbReference>
<dbReference type="GO" id="GO:0008061">
    <property type="term" value="F:chitin binding"/>
    <property type="evidence" value="ECO:0007669"/>
    <property type="project" value="UniProtKB-KW"/>
</dbReference>
<evidence type="ECO:0000256" key="3">
    <source>
        <dbReference type="SAM" id="SignalP"/>
    </source>
</evidence>
<keyword evidence="6" id="KW-1185">Reference proteome</keyword>
<dbReference type="InParanoid" id="S2K046"/>
<evidence type="ECO:0000259" key="4">
    <source>
        <dbReference type="PROSITE" id="PS51782"/>
    </source>
</evidence>
<dbReference type="STRING" id="1220926.S2K046"/>
<dbReference type="PROSITE" id="PS51782">
    <property type="entry name" value="LYSM"/>
    <property type="match status" value="1"/>
</dbReference>
<proteinExistence type="predicted"/>
<dbReference type="AlphaFoldDB" id="S2K046"/>
<dbReference type="eggNOG" id="ENOG502RUSA">
    <property type="taxonomic scope" value="Eukaryota"/>
</dbReference>
<dbReference type="Gene3D" id="3.10.350.10">
    <property type="entry name" value="LysM domain"/>
    <property type="match status" value="1"/>
</dbReference>
<organism evidence="5 6">
    <name type="scientific">Mucor circinelloides f. circinelloides (strain 1006PhL)</name>
    <name type="common">Mucormycosis agent</name>
    <name type="synonym">Calyptromyces circinelloides</name>
    <dbReference type="NCBI Taxonomy" id="1220926"/>
    <lineage>
        <taxon>Eukaryota</taxon>
        <taxon>Fungi</taxon>
        <taxon>Fungi incertae sedis</taxon>
        <taxon>Mucoromycota</taxon>
        <taxon>Mucoromycotina</taxon>
        <taxon>Mucoromycetes</taxon>
        <taxon>Mucorales</taxon>
        <taxon>Mucorineae</taxon>
        <taxon>Mucoraceae</taxon>
        <taxon>Mucor</taxon>
    </lineage>
</organism>
<evidence type="ECO:0000313" key="5">
    <source>
        <dbReference type="EMBL" id="EPB88503.1"/>
    </source>
</evidence>
<dbReference type="PANTHER" id="PTHR34997">
    <property type="entry name" value="AM15"/>
    <property type="match status" value="1"/>
</dbReference>
<keyword evidence="2" id="KW-0843">Virulence</keyword>
<keyword evidence="1" id="KW-0147">Chitin-binding</keyword>